<evidence type="ECO:0000313" key="2">
    <source>
        <dbReference type="Proteomes" id="UP000298138"/>
    </source>
</evidence>
<dbReference type="Proteomes" id="UP000298138">
    <property type="component" value="Unassembled WGS sequence"/>
</dbReference>
<proteinExistence type="predicted"/>
<sequence length="292" mass="33356">MYFITCGEGAGQPHFERRVGINQRIYRQSRTHCDSKLALFPGSNLPKFCDARTFSLRHAFSPLRRMKPSLGCKVTDAVGRSGVHNTRGYDDGTSEVEGLVVTRIMLGNPIESCSDVFQSWIGRPGIILLNNLTLSPSRYLFVHLLGMTVPAKSRLHPHLVFAVGMGFGIQIIQNVGSKHRLSTYGNSSTLRYRWRWYPNFANLSLKLSGRYHTYPEWYFSHHPLIESTSFRTPQHFITCSYRISFPGNTFIELIATPVRPITWRIASWPRAQRYRILPSISRFKSEHHGAAK</sequence>
<reference evidence="1 2" key="1">
    <citation type="submission" date="2019-04" db="EMBL/GenBank/DDBJ databases">
        <title>Comparative genomics and transcriptomics to analyze fruiting body development in filamentous ascomycetes.</title>
        <authorList>
            <consortium name="DOE Joint Genome Institute"/>
            <person name="Lutkenhaus R."/>
            <person name="Traeger S."/>
            <person name="Breuer J."/>
            <person name="Kuo A."/>
            <person name="Lipzen A."/>
            <person name="Pangilinan J."/>
            <person name="Dilworth D."/>
            <person name="Sandor L."/>
            <person name="Poggeler S."/>
            <person name="Barry K."/>
            <person name="Grigoriev I.V."/>
            <person name="Nowrousian M."/>
        </authorList>
    </citation>
    <scope>NUCLEOTIDE SEQUENCE [LARGE SCALE GENOMIC DNA]</scope>
    <source>
        <strain evidence="1 2">CBS 389.68</strain>
    </source>
</reference>
<name>A0A4S2MMF7_9PEZI</name>
<dbReference type="AlphaFoldDB" id="A0A4S2MMF7"/>
<keyword evidence="2" id="KW-1185">Reference proteome</keyword>
<protein>
    <submittedName>
        <fullName evidence="1">Uncharacterized protein</fullName>
    </submittedName>
</protein>
<dbReference type="EMBL" id="ML220143">
    <property type="protein sequence ID" value="TGZ78260.1"/>
    <property type="molecule type" value="Genomic_DNA"/>
</dbReference>
<gene>
    <name evidence="1" type="ORF">EX30DRAFT_385234</name>
</gene>
<dbReference type="InParanoid" id="A0A4S2MMF7"/>
<organism evidence="1 2">
    <name type="scientific">Ascodesmis nigricans</name>
    <dbReference type="NCBI Taxonomy" id="341454"/>
    <lineage>
        <taxon>Eukaryota</taxon>
        <taxon>Fungi</taxon>
        <taxon>Dikarya</taxon>
        <taxon>Ascomycota</taxon>
        <taxon>Pezizomycotina</taxon>
        <taxon>Pezizomycetes</taxon>
        <taxon>Pezizales</taxon>
        <taxon>Ascodesmidaceae</taxon>
        <taxon>Ascodesmis</taxon>
    </lineage>
</organism>
<evidence type="ECO:0000313" key="1">
    <source>
        <dbReference type="EMBL" id="TGZ78260.1"/>
    </source>
</evidence>
<accession>A0A4S2MMF7</accession>